<proteinExistence type="predicted"/>
<dbReference type="InterPro" id="IPR015424">
    <property type="entry name" value="PyrdxlP-dep_Trfase"/>
</dbReference>
<reference evidence="1 2" key="1">
    <citation type="journal article" date="2021" name="Elife">
        <title>Chloroplast acquisition without the gene transfer in kleptoplastic sea slugs, Plakobranchus ocellatus.</title>
        <authorList>
            <person name="Maeda T."/>
            <person name="Takahashi S."/>
            <person name="Yoshida T."/>
            <person name="Shimamura S."/>
            <person name="Takaki Y."/>
            <person name="Nagai Y."/>
            <person name="Toyoda A."/>
            <person name="Suzuki Y."/>
            <person name="Arimoto A."/>
            <person name="Ishii H."/>
            <person name="Satoh N."/>
            <person name="Nishiyama T."/>
            <person name="Hasebe M."/>
            <person name="Maruyama T."/>
            <person name="Minagawa J."/>
            <person name="Obokata J."/>
            <person name="Shigenobu S."/>
        </authorList>
    </citation>
    <scope>NUCLEOTIDE SEQUENCE [LARGE SCALE GENOMIC DNA]</scope>
</reference>
<dbReference type="AlphaFoldDB" id="A0AAV4H3F5"/>
<keyword evidence="2" id="KW-1185">Reference proteome</keyword>
<dbReference type="Gene3D" id="3.40.640.10">
    <property type="entry name" value="Type I PLP-dependent aspartate aminotransferase-like (Major domain)"/>
    <property type="match status" value="1"/>
</dbReference>
<evidence type="ECO:0000313" key="1">
    <source>
        <dbReference type="EMBL" id="GFR92156.1"/>
    </source>
</evidence>
<organism evidence="1 2">
    <name type="scientific">Elysia marginata</name>
    <dbReference type="NCBI Taxonomy" id="1093978"/>
    <lineage>
        <taxon>Eukaryota</taxon>
        <taxon>Metazoa</taxon>
        <taxon>Spiralia</taxon>
        <taxon>Lophotrochozoa</taxon>
        <taxon>Mollusca</taxon>
        <taxon>Gastropoda</taxon>
        <taxon>Heterobranchia</taxon>
        <taxon>Euthyneura</taxon>
        <taxon>Panpulmonata</taxon>
        <taxon>Sacoglossa</taxon>
        <taxon>Placobranchoidea</taxon>
        <taxon>Plakobranchidae</taxon>
        <taxon>Elysia</taxon>
    </lineage>
</organism>
<dbReference type="GO" id="GO:0047536">
    <property type="term" value="F:2-aminoadipate transaminase activity"/>
    <property type="evidence" value="ECO:0007669"/>
    <property type="project" value="TreeGrafter"/>
</dbReference>
<gene>
    <name evidence="1" type="ORF">ElyMa_000861100</name>
</gene>
<dbReference type="SUPFAM" id="SSF53383">
    <property type="entry name" value="PLP-dependent transferases"/>
    <property type="match status" value="1"/>
</dbReference>
<dbReference type="InterPro" id="IPR015421">
    <property type="entry name" value="PyrdxlP-dep_Trfase_major"/>
</dbReference>
<protein>
    <submittedName>
        <fullName evidence="1">2-aminoadipate transaminase</fullName>
    </submittedName>
</protein>
<evidence type="ECO:0000313" key="2">
    <source>
        <dbReference type="Proteomes" id="UP000762676"/>
    </source>
</evidence>
<dbReference type="PANTHER" id="PTHR42858:SF1">
    <property type="entry name" value="LD15494P"/>
    <property type="match status" value="1"/>
</dbReference>
<dbReference type="PANTHER" id="PTHR42858">
    <property type="entry name" value="AMINOTRANSFERASE"/>
    <property type="match status" value="1"/>
</dbReference>
<name>A0AAV4H3F5_9GAST</name>
<dbReference type="Proteomes" id="UP000762676">
    <property type="component" value="Unassembled WGS sequence"/>
</dbReference>
<comment type="caution">
    <text evidence="1">The sequence shown here is derived from an EMBL/GenBank/DDBJ whole genome shotgun (WGS) entry which is preliminary data.</text>
</comment>
<sequence length="208" mass="23146">MVTASATQGLHFVLSLLMESSAPIFVEDPSYFRVRKIFQNDFCSETVPVSTDETGMDLDELDKKLTSLKPTPASGASTERYWAVIYVMTVFHNPRGLVYSPGDFLNSLVYLALGTWVCTEALLCVQSALIQRLYKMPSHHLYRGYTTCSGNSSTGAIPHVQATLVQGLYYMFRQLLYRGYTTCSGSSSTGAILHVQATLVQGLYFMFR</sequence>
<dbReference type="EMBL" id="BMAT01001771">
    <property type="protein sequence ID" value="GFR92156.1"/>
    <property type="molecule type" value="Genomic_DNA"/>
</dbReference>
<accession>A0AAV4H3F5</accession>